<evidence type="ECO:0000313" key="3">
    <source>
        <dbReference type="Proteomes" id="UP000250321"/>
    </source>
</evidence>
<keyword evidence="3" id="KW-1185">Reference proteome</keyword>
<proteinExistence type="predicted"/>
<feature type="compositionally biased region" description="Low complexity" evidence="1">
    <location>
        <begin position="1"/>
        <end position="11"/>
    </location>
</feature>
<comment type="caution">
    <text evidence="2">The sequence shown here is derived from an EMBL/GenBank/DDBJ whole genome shotgun (WGS) entry which is preliminary data.</text>
</comment>
<dbReference type="OrthoDB" id="10590986at2759"/>
<feature type="region of interest" description="Disordered" evidence="1">
    <location>
        <begin position="1"/>
        <end position="23"/>
    </location>
</feature>
<accession>A0A314Y6H0</accession>
<dbReference type="Proteomes" id="UP000250321">
    <property type="component" value="Unassembled WGS sequence"/>
</dbReference>
<evidence type="ECO:0000313" key="2">
    <source>
        <dbReference type="EMBL" id="PQQ02712.1"/>
    </source>
</evidence>
<sequence length="163" mass="17419">MAADTALQLPAALPPTPPVPGTSDMAADIALHLPASATSYSSSSRNIRHSCRHCPTSSSGTAHDHRLLHWQDAICEAITLGCHVDFLLDLVRNLARVVFGARAIHSMRSLPGPDEVKVAAEALNFKQQELENQRWQLHALILTKGVSVDGAGCVAEAVARSSR</sequence>
<protein>
    <submittedName>
        <fullName evidence="2">Uncharacterized protein</fullName>
    </submittedName>
</protein>
<gene>
    <name evidence="2" type="ORF">Pyn_11376</name>
</gene>
<organism evidence="2 3">
    <name type="scientific">Prunus yedoensis var. nudiflora</name>
    <dbReference type="NCBI Taxonomy" id="2094558"/>
    <lineage>
        <taxon>Eukaryota</taxon>
        <taxon>Viridiplantae</taxon>
        <taxon>Streptophyta</taxon>
        <taxon>Embryophyta</taxon>
        <taxon>Tracheophyta</taxon>
        <taxon>Spermatophyta</taxon>
        <taxon>Magnoliopsida</taxon>
        <taxon>eudicotyledons</taxon>
        <taxon>Gunneridae</taxon>
        <taxon>Pentapetalae</taxon>
        <taxon>rosids</taxon>
        <taxon>fabids</taxon>
        <taxon>Rosales</taxon>
        <taxon>Rosaceae</taxon>
        <taxon>Amygdaloideae</taxon>
        <taxon>Amygdaleae</taxon>
        <taxon>Prunus</taxon>
    </lineage>
</organism>
<dbReference type="EMBL" id="PJQY01001427">
    <property type="protein sequence ID" value="PQQ02712.1"/>
    <property type="molecule type" value="Genomic_DNA"/>
</dbReference>
<evidence type="ECO:0000256" key="1">
    <source>
        <dbReference type="SAM" id="MobiDB-lite"/>
    </source>
</evidence>
<dbReference type="AlphaFoldDB" id="A0A314Y6H0"/>
<name>A0A314Y6H0_PRUYE</name>
<reference evidence="2 3" key="1">
    <citation type="submission" date="2018-02" db="EMBL/GenBank/DDBJ databases">
        <title>Draft genome of wild Prunus yedoensis var. nudiflora.</title>
        <authorList>
            <person name="Baek S."/>
            <person name="Kim J.-H."/>
            <person name="Choi K."/>
            <person name="Kim G.-B."/>
            <person name="Cho A."/>
            <person name="Jang H."/>
            <person name="Shin C.-H."/>
            <person name="Yu H.-J."/>
            <person name="Mun J.-H."/>
        </authorList>
    </citation>
    <scope>NUCLEOTIDE SEQUENCE [LARGE SCALE GENOMIC DNA]</scope>
    <source>
        <strain evidence="3">cv. Jeju island</strain>
        <tissue evidence="2">Leaf</tissue>
    </source>
</reference>